<comment type="similarity">
    <text evidence="4">Belongs to the ABC transporter superfamily. Macrolide exporter (TC 3.A.1.122) family.</text>
</comment>
<keyword evidence="6" id="KW-0449">Lipoprotein</keyword>
<dbReference type="PROSITE" id="PS00211">
    <property type="entry name" value="ABC_TRANSPORTER_1"/>
    <property type="match status" value="1"/>
</dbReference>
<evidence type="ECO:0000256" key="4">
    <source>
        <dbReference type="ARBA" id="ARBA00038388"/>
    </source>
</evidence>
<evidence type="ECO:0000256" key="1">
    <source>
        <dbReference type="ARBA" id="ARBA00022448"/>
    </source>
</evidence>
<dbReference type="AlphaFoldDB" id="A0A1H6T6T4"/>
<dbReference type="InterPro" id="IPR003439">
    <property type="entry name" value="ABC_transporter-like_ATP-bd"/>
</dbReference>
<dbReference type="PANTHER" id="PTHR42798:SF2">
    <property type="entry name" value="ABC TRANSPORTER ATP-BINDING PROTEIN MG467-RELATED"/>
    <property type="match status" value="1"/>
</dbReference>
<dbReference type="GO" id="GO:0016887">
    <property type="term" value="F:ATP hydrolysis activity"/>
    <property type="evidence" value="ECO:0007669"/>
    <property type="project" value="InterPro"/>
</dbReference>
<dbReference type="OrthoDB" id="9802264at2"/>
<dbReference type="Pfam" id="PF00005">
    <property type="entry name" value="ABC_tran"/>
    <property type="match status" value="1"/>
</dbReference>
<name>A0A1H6T6T4_9GAMM</name>
<sequence>MTSLIKASQITKDYQQGPEHLSILKGINLEVAQGERVAIIGSSGSGKTSLLNILGTLDVATSGELEIAGMVISRLSQTALGRFRNQHLGFVYQFHHLLPEFSALENVRLPLMIAGYQSKQAQEEAYLALEAVGLTARAKHKPAALSGGERQRVAIARALVTRPPCLLLDEPTGNLDQETAQEIQNLLLDISKQSNLSLIVVTHDLKFAQVLDKVYTLSAGVLQAS</sequence>
<keyword evidence="1" id="KW-0813">Transport</keyword>
<evidence type="ECO:0000256" key="3">
    <source>
        <dbReference type="ARBA" id="ARBA00022840"/>
    </source>
</evidence>
<dbReference type="PANTHER" id="PTHR42798">
    <property type="entry name" value="LIPOPROTEIN-RELEASING SYSTEM ATP-BINDING PROTEIN LOLD"/>
    <property type="match status" value="1"/>
</dbReference>
<dbReference type="SUPFAM" id="SSF52540">
    <property type="entry name" value="P-loop containing nucleoside triphosphate hydrolases"/>
    <property type="match status" value="1"/>
</dbReference>
<evidence type="ECO:0000313" key="6">
    <source>
        <dbReference type="EMBL" id="SEI75711.1"/>
    </source>
</evidence>
<keyword evidence="3 6" id="KW-0067">ATP-binding</keyword>
<dbReference type="InterPro" id="IPR017911">
    <property type="entry name" value="MacB-like_ATP-bd"/>
</dbReference>
<evidence type="ECO:0000256" key="2">
    <source>
        <dbReference type="ARBA" id="ARBA00022741"/>
    </source>
</evidence>
<keyword evidence="7" id="KW-1185">Reference proteome</keyword>
<evidence type="ECO:0000313" key="7">
    <source>
        <dbReference type="Proteomes" id="UP000242999"/>
    </source>
</evidence>
<feature type="domain" description="ABC transporter" evidence="5">
    <location>
        <begin position="5"/>
        <end position="225"/>
    </location>
</feature>
<dbReference type="CDD" id="cd03255">
    <property type="entry name" value="ABC_MJ0796_LolCDE_FtsE"/>
    <property type="match status" value="1"/>
</dbReference>
<dbReference type="STRING" id="64971.SAMN05421831_10984"/>
<dbReference type="InterPro" id="IPR017871">
    <property type="entry name" value="ABC_transporter-like_CS"/>
</dbReference>
<dbReference type="SMART" id="SM00382">
    <property type="entry name" value="AAA"/>
    <property type="match status" value="1"/>
</dbReference>
<dbReference type="Proteomes" id="UP000242999">
    <property type="component" value="Unassembled WGS sequence"/>
</dbReference>
<dbReference type="Gene3D" id="3.40.50.300">
    <property type="entry name" value="P-loop containing nucleotide triphosphate hydrolases"/>
    <property type="match status" value="1"/>
</dbReference>
<dbReference type="EMBL" id="FNYH01000009">
    <property type="protein sequence ID" value="SEI75711.1"/>
    <property type="molecule type" value="Genomic_DNA"/>
</dbReference>
<dbReference type="InterPro" id="IPR003593">
    <property type="entry name" value="AAA+_ATPase"/>
</dbReference>
<keyword evidence="2" id="KW-0547">Nucleotide-binding</keyword>
<organism evidence="6 7">
    <name type="scientific">Allopseudospirillum japonicum</name>
    <dbReference type="NCBI Taxonomy" id="64971"/>
    <lineage>
        <taxon>Bacteria</taxon>
        <taxon>Pseudomonadati</taxon>
        <taxon>Pseudomonadota</taxon>
        <taxon>Gammaproteobacteria</taxon>
        <taxon>Oceanospirillales</taxon>
        <taxon>Oceanospirillaceae</taxon>
        <taxon>Allopseudospirillum</taxon>
    </lineage>
</organism>
<reference evidence="7" key="1">
    <citation type="submission" date="2016-10" db="EMBL/GenBank/DDBJ databases">
        <authorList>
            <person name="Varghese N."/>
            <person name="Submissions S."/>
        </authorList>
    </citation>
    <scope>NUCLEOTIDE SEQUENCE [LARGE SCALE GENOMIC DNA]</scope>
    <source>
        <strain evidence="7">DSM 7165</strain>
    </source>
</reference>
<dbReference type="PROSITE" id="PS50893">
    <property type="entry name" value="ABC_TRANSPORTER_2"/>
    <property type="match status" value="1"/>
</dbReference>
<evidence type="ECO:0000259" key="5">
    <source>
        <dbReference type="PROSITE" id="PS50893"/>
    </source>
</evidence>
<dbReference type="GO" id="GO:0005524">
    <property type="term" value="F:ATP binding"/>
    <property type="evidence" value="ECO:0007669"/>
    <property type="project" value="UniProtKB-KW"/>
</dbReference>
<dbReference type="GO" id="GO:0022857">
    <property type="term" value="F:transmembrane transporter activity"/>
    <property type="evidence" value="ECO:0007669"/>
    <property type="project" value="UniProtKB-ARBA"/>
</dbReference>
<accession>A0A1H6T6T4</accession>
<gene>
    <name evidence="6" type="ORF">SAMN05421831_10984</name>
</gene>
<dbReference type="GO" id="GO:1902495">
    <property type="term" value="C:transmembrane transporter complex"/>
    <property type="evidence" value="ECO:0007669"/>
    <property type="project" value="UniProtKB-ARBA"/>
</dbReference>
<dbReference type="FunFam" id="3.40.50.300:FF:000032">
    <property type="entry name" value="Export ABC transporter ATP-binding protein"/>
    <property type="match status" value="1"/>
</dbReference>
<dbReference type="RefSeq" id="WP_093310689.1">
    <property type="nucleotide sequence ID" value="NZ_FNYH01000009.1"/>
</dbReference>
<protein>
    <submittedName>
        <fullName evidence="6">Lipoprotein-releasing system ATP-binding protein</fullName>
    </submittedName>
</protein>
<proteinExistence type="inferred from homology"/>
<dbReference type="InterPro" id="IPR027417">
    <property type="entry name" value="P-loop_NTPase"/>
</dbReference>